<dbReference type="GO" id="GO:0005737">
    <property type="term" value="C:cytoplasm"/>
    <property type="evidence" value="ECO:0007669"/>
    <property type="project" value="TreeGrafter"/>
</dbReference>
<dbReference type="SMART" id="SM00325">
    <property type="entry name" value="RhoGEF"/>
    <property type="match status" value="1"/>
</dbReference>
<feature type="compositionally biased region" description="Basic residues" evidence="2">
    <location>
        <begin position="278"/>
        <end position="289"/>
    </location>
</feature>
<dbReference type="AlphaFoldDB" id="A0A6B2KZN1"/>
<feature type="compositionally biased region" description="Acidic residues" evidence="2">
    <location>
        <begin position="245"/>
        <end position="256"/>
    </location>
</feature>
<dbReference type="InterPro" id="IPR000225">
    <property type="entry name" value="Armadillo"/>
</dbReference>
<dbReference type="GO" id="GO:0005085">
    <property type="term" value="F:guanyl-nucleotide exchange factor activity"/>
    <property type="evidence" value="ECO:0007669"/>
    <property type="project" value="InterPro"/>
</dbReference>
<dbReference type="InterPro" id="IPR051092">
    <property type="entry name" value="FYVE_RhoGEF_PH"/>
</dbReference>
<reference evidence="4" key="1">
    <citation type="journal article" date="2020" name="J. Eukaryot. Microbiol.">
        <title>De novo Sequencing, Assembly and Annotation of the Transcriptome for the Free-Living Testate Amoeba Arcella intermedia.</title>
        <authorList>
            <person name="Ribeiro G.M."/>
            <person name="Porfirio-Sousa A.L."/>
            <person name="Maurer-Alcala X.X."/>
            <person name="Katz L.A."/>
            <person name="Lahr D.J.G."/>
        </authorList>
    </citation>
    <scope>NUCLEOTIDE SEQUENCE</scope>
</reference>
<organism evidence="4">
    <name type="scientific">Arcella intermedia</name>
    <dbReference type="NCBI Taxonomy" id="1963864"/>
    <lineage>
        <taxon>Eukaryota</taxon>
        <taxon>Amoebozoa</taxon>
        <taxon>Tubulinea</taxon>
        <taxon>Elardia</taxon>
        <taxon>Arcellinida</taxon>
        <taxon>Sphaerothecina</taxon>
        <taxon>Arcellidae</taxon>
        <taxon>Arcella</taxon>
    </lineage>
</organism>
<dbReference type="PROSITE" id="PS50010">
    <property type="entry name" value="DH_2"/>
    <property type="match status" value="1"/>
</dbReference>
<evidence type="ECO:0000256" key="1">
    <source>
        <dbReference type="PROSITE-ProRule" id="PRU00259"/>
    </source>
</evidence>
<evidence type="ECO:0000313" key="4">
    <source>
        <dbReference type="EMBL" id="NDV30200.1"/>
    </source>
</evidence>
<feature type="domain" description="DH" evidence="3">
    <location>
        <begin position="310"/>
        <end position="498"/>
    </location>
</feature>
<dbReference type="EMBL" id="GIBP01001231">
    <property type="protein sequence ID" value="NDV30200.1"/>
    <property type="molecule type" value="Transcribed_RNA"/>
</dbReference>
<name>A0A6B2KZN1_9EUKA</name>
<dbReference type="PROSITE" id="PS00741">
    <property type="entry name" value="DH_1"/>
    <property type="match status" value="1"/>
</dbReference>
<proteinExistence type="predicted"/>
<dbReference type="InterPro" id="IPR016024">
    <property type="entry name" value="ARM-type_fold"/>
</dbReference>
<protein>
    <recommendedName>
        <fullName evidence="3">DH domain-containing protein</fullName>
    </recommendedName>
</protein>
<feature type="repeat" description="ARM" evidence="1">
    <location>
        <begin position="108"/>
        <end position="150"/>
    </location>
</feature>
<dbReference type="InterPro" id="IPR035899">
    <property type="entry name" value="DBL_dom_sf"/>
</dbReference>
<dbReference type="GO" id="GO:0035556">
    <property type="term" value="P:intracellular signal transduction"/>
    <property type="evidence" value="ECO:0007669"/>
    <property type="project" value="InterPro"/>
</dbReference>
<dbReference type="Gene3D" id="1.20.900.10">
    <property type="entry name" value="Dbl homology (DH) domain"/>
    <property type="match status" value="1"/>
</dbReference>
<dbReference type="PANTHER" id="PTHR12673:SF263">
    <property type="entry name" value="PLECKSTRIN DOMAIN-CONTAINING PROTEIN"/>
    <property type="match status" value="1"/>
</dbReference>
<evidence type="ECO:0000256" key="2">
    <source>
        <dbReference type="SAM" id="MobiDB-lite"/>
    </source>
</evidence>
<dbReference type="CDD" id="cd00160">
    <property type="entry name" value="RhoGEF"/>
    <property type="match status" value="1"/>
</dbReference>
<dbReference type="Pfam" id="PF00621">
    <property type="entry name" value="RhoGEF"/>
    <property type="match status" value="1"/>
</dbReference>
<sequence length="632" mass="71830">MQSVKTIKNLLTIESAQECVKEAGGIPVLLQIAKAEKNEETKIAALSALFNFTIYSEDMRTSLLESGLDDLTRILTSSTQSDESKKLVAKSMVNMALSGENEKFSEKTTLTGLIKVLNHEDDEIDEYSSMTLENLAINKTLNEAISQYGGVEASIDFLKKASAKSNPKAKERSAKLISKLAISSKNRKKLQNPEVAKILKDLEKDVDPTVLSAIKLAQNNVNVPLFEAEEKAPVNFSEFDQYQLESEEEASEDESEIHEPEKVEKAPEQRATKEEHEKRRKRHTHKMPKKPPPPVDSDPERLRLARLDVKRTKVAYELLTTESSYCHNLEIIIRKFQNPLLQLSRSKKPLISINDIRAIFGSAEIIHGYNSMLLDSLQSRISKWGNQQIVGDIFLYMGDCFKIYTDYINNFPHAQQTLQNVTRDNPKFKKWLEKTCAQDFCSGLSLLSFLIMPVQRMPRYSLLLRELNSSTPAGHPDEGNIKEAIQKIEYVNSYLNDKKRETEGQFKMIELISNFVESDAPILLHNNRTVDQSWDVSWSDGKHKMNGQFVILSDSIIYSKVMQKKGKIMKLIEFAHISISDETKGEKLVLLIDEHDKKKTKFQLEVIFPKPIFASKAKSVIEAKFKEAKANK</sequence>
<dbReference type="Gene3D" id="1.25.10.10">
    <property type="entry name" value="Leucine-rich Repeat Variant"/>
    <property type="match status" value="1"/>
</dbReference>
<feature type="compositionally biased region" description="Basic and acidic residues" evidence="2">
    <location>
        <begin position="257"/>
        <end position="277"/>
    </location>
</feature>
<dbReference type="SUPFAM" id="SSF48371">
    <property type="entry name" value="ARM repeat"/>
    <property type="match status" value="1"/>
</dbReference>
<evidence type="ECO:0000259" key="3">
    <source>
        <dbReference type="PROSITE" id="PS50010"/>
    </source>
</evidence>
<feature type="region of interest" description="Disordered" evidence="2">
    <location>
        <begin position="243"/>
        <end position="300"/>
    </location>
</feature>
<dbReference type="SUPFAM" id="SSF48065">
    <property type="entry name" value="DBL homology domain (DH-domain)"/>
    <property type="match status" value="1"/>
</dbReference>
<dbReference type="PROSITE" id="PS50176">
    <property type="entry name" value="ARM_REPEAT"/>
    <property type="match status" value="1"/>
</dbReference>
<dbReference type="InterPro" id="IPR001331">
    <property type="entry name" value="GDS_CDC24_CS"/>
</dbReference>
<accession>A0A6B2KZN1</accession>
<dbReference type="InterPro" id="IPR000219">
    <property type="entry name" value="DH_dom"/>
</dbReference>
<dbReference type="InterPro" id="IPR011989">
    <property type="entry name" value="ARM-like"/>
</dbReference>
<dbReference type="PANTHER" id="PTHR12673">
    <property type="entry name" value="FACIOGENITAL DYSPLASIA PROTEIN"/>
    <property type="match status" value="1"/>
</dbReference>